<dbReference type="PANTHER" id="PTHR43677:SF4">
    <property type="entry name" value="QUINONE OXIDOREDUCTASE-LIKE PROTEIN 2"/>
    <property type="match status" value="1"/>
</dbReference>
<dbReference type="InterPro" id="IPR051397">
    <property type="entry name" value="Zn-ADH-like_protein"/>
</dbReference>
<evidence type="ECO:0000313" key="2">
    <source>
        <dbReference type="EMBL" id="TCC28954.1"/>
    </source>
</evidence>
<evidence type="ECO:0000259" key="1">
    <source>
        <dbReference type="SMART" id="SM00829"/>
    </source>
</evidence>
<sequence length="322" mass="33444">MRAVRVHEWGADPVVEDVAPPTPKDGETLVRVEAAAVAHLDLTVASGDFDLKPALPYIGGVEGCGTVVSSDVYEPGTRVVLRGGGLGLLRDGTWAEFVATRKAATPLPADLPPEVGATYFVPTTTAYTALYDVARIGAWPGLGNVEHEVVVVAGAAGAVGSMVAQLAVRAGCTVLGVVDPAQADPLPAGVEPVHLGDEERAAELLKERPATLLVDTLGGQAIAQRSRWVRPGGRAVVVGYVAGKELALDVPSWLLDDVALLPVNMIRRETAARDCAPLLAELLAKGELTLQVESFAMDDAPKALKLLATGGLSGRAVILPRT</sequence>
<comment type="caution">
    <text evidence="2">The sequence shown here is derived from an EMBL/GenBank/DDBJ whole genome shotgun (WGS) entry which is preliminary data.</text>
</comment>
<organism evidence="2 3">
    <name type="scientific">Kribbella speibonae</name>
    <dbReference type="NCBI Taxonomy" id="1572660"/>
    <lineage>
        <taxon>Bacteria</taxon>
        <taxon>Bacillati</taxon>
        <taxon>Actinomycetota</taxon>
        <taxon>Actinomycetes</taxon>
        <taxon>Propionibacteriales</taxon>
        <taxon>Kribbellaceae</taxon>
        <taxon>Kribbella</taxon>
    </lineage>
</organism>
<reference evidence="2 3" key="1">
    <citation type="submission" date="2019-02" db="EMBL/GenBank/DDBJ databases">
        <title>Kribbella capetownensis sp. nov. and Kribbella speibonae sp. nov., isolated from soil.</title>
        <authorList>
            <person name="Curtis S.M."/>
            <person name="Norton I."/>
            <person name="Everest G.J."/>
            <person name="Meyers P.R."/>
        </authorList>
    </citation>
    <scope>NUCLEOTIDE SEQUENCE [LARGE SCALE GENOMIC DNA]</scope>
    <source>
        <strain evidence="2 3">YM55</strain>
    </source>
</reference>
<accession>A0A4R0IAS6</accession>
<dbReference type="InterPro" id="IPR020843">
    <property type="entry name" value="ER"/>
</dbReference>
<feature type="domain" description="Enoyl reductase (ER)" evidence="1">
    <location>
        <begin position="10"/>
        <end position="318"/>
    </location>
</feature>
<dbReference type="RefSeq" id="WP_131500372.1">
    <property type="nucleotide sequence ID" value="NZ_SJKC01000010.1"/>
</dbReference>
<dbReference type="AlphaFoldDB" id="A0A4R0IAS6"/>
<dbReference type="Proteomes" id="UP000294225">
    <property type="component" value="Unassembled WGS sequence"/>
</dbReference>
<dbReference type="SUPFAM" id="SSF50129">
    <property type="entry name" value="GroES-like"/>
    <property type="match status" value="1"/>
</dbReference>
<dbReference type="PANTHER" id="PTHR43677">
    <property type="entry name" value="SHORT-CHAIN DEHYDROGENASE/REDUCTASE"/>
    <property type="match status" value="1"/>
</dbReference>
<name>A0A4R0IAS6_9ACTN</name>
<gene>
    <name evidence="2" type="ORF">E0H92_43005</name>
</gene>
<dbReference type="InterPro" id="IPR013154">
    <property type="entry name" value="ADH-like_N"/>
</dbReference>
<dbReference type="GO" id="GO:0016491">
    <property type="term" value="F:oxidoreductase activity"/>
    <property type="evidence" value="ECO:0007669"/>
    <property type="project" value="InterPro"/>
</dbReference>
<dbReference type="InterPro" id="IPR013149">
    <property type="entry name" value="ADH-like_C"/>
</dbReference>
<dbReference type="InterPro" id="IPR011032">
    <property type="entry name" value="GroES-like_sf"/>
</dbReference>
<dbReference type="Gene3D" id="3.40.50.720">
    <property type="entry name" value="NAD(P)-binding Rossmann-like Domain"/>
    <property type="match status" value="1"/>
</dbReference>
<dbReference type="SMART" id="SM00829">
    <property type="entry name" value="PKS_ER"/>
    <property type="match status" value="1"/>
</dbReference>
<dbReference type="Gene3D" id="3.90.180.10">
    <property type="entry name" value="Medium-chain alcohol dehydrogenases, catalytic domain"/>
    <property type="match status" value="1"/>
</dbReference>
<dbReference type="Pfam" id="PF00107">
    <property type="entry name" value="ADH_zinc_N"/>
    <property type="match status" value="1"/>
</dbReference>
<dbReference type="Pfam" id="PF08240">
    <property type="entry name" value="ADH_N"/>
    <property type="match status" value="1"/>
</dbReference>
<proteinExistence type="predicted"/>
<protein>
    <submittedName>
        <fullName evidence="2">Zinc-binding alcohol dehydrogenase family protein</fullName>
    </submittedName>
</protein>
<dbReference type="EMBL" id="SJKC01000010">
    <property type="protein sequence ID" value="TCC28954.1"/>
    <property type="molecule type" value="Genomic_DNA"/>
</dbReference>
<dbReference type="SUPFAM" id="SSF51735">
    <property type="entry name" value="NAD(P)-binding Rossmann-fold domains"/>
    <property type="match status" value="1"/>
</dbReference>
<dbReference type="InterPro" id="IPR036291">
    <property type="entry name" value="NAD(P)-bd_dom_sf"/>
</dbReference>
<evidence type="ECO:0000313" key="3">
    <source>
        <dbReference type="Proteomes" id="UP000294225"/>
    </source>
</evidence>